<dbReference type="InterPro" id="IPR002130">
    <property type="entry name" value="Cyclophilin-type_PPIase_dom"/>
</dbReference>
<dbReference type="OrthoDB" id="5507614at2"/>
<dbReference type="InterPro" id="IPR029000">
    <property type="entry name" value="Cyclophilin-like_dom_sf"/>
</dbReference>
<evidence type="ECO:0000313" key="6">
    <source>
        <dbReference type="Proteomes" id="UP000250434"/>
    </source>
</evidence>
<dbReference type="InterPro" id="IPR044666">
    <property type="entry name" value="Cyclophilin_A-like"/>
</dbReference>
<comment type="function">
    <text evidence="1">PPIases accelerate the folding of proteins. It catalyzes the cis-trans isomerization of proline imidic peptide bonds in oligopeptides.</text>
</comment>
<dbReference type="GO" id="GO:0003755">
    <property type="term" value="F:peptidyl-prolyl cis-trans isomerase activity"/>
    <property type="evidence" value="ECO:0007669"/>
    <property type="project" value="InterPro"/>
</dbReference>
<reference evidence="5 6" key="1">
    <citation type="submission" date="2016-04" db="EMBL/GenBank/DDBJ databases">
        <title>Complete genome sequence and analysis of deep-sea sediment isolate, Amycolatopsis sp. WP1.</title>
        <authorList>
            <person name="Wang H."/>
            <person name="Chen S."/>
            <person name="Wu Q."/>
        </authorList>
    </citation>
    <scope>NUCLEOTIDE SEQUENCE [LARGE SCALE GENOMIC DNA]</scope>
    <source>
        <strain evidence="5 6">WP1</strain>
    </source>
</reference>
<keyword evidence="3" id="KW-1133">Transmembrane helix</keyword>
<dbReference type="AlphaFoldDB" id="A0A344L1D2"/>
<evidence type="ECO:0000313" key="5">
    <source>
        <dbReference type="EMBL" id="AXB41856.1"/>
    </source>
</evidence>
<feature type="domain" description="PPIase cyclophilin-type" evidence="4">
    <location>
        <begin position="132"/>
        <end position="289"/>
    </location>
</feature>
<protein>
    <submittedName>
        <fullName evidence="5">Peptidylprolyl isomerase</fullName>
    </submittedName>
</protein>
<sequence length="290" mass="30667">MATNQQRREAAKRKLERQLTRRAERAKRRKIIGVGVTIVVVGLVAGLVVFLVTRDREDVAQPEASETAPTPAPIQIPTERAPEPKRPQALPDPVSCEYPAEEGKPSAKPVNAPPAGQVSSNGTVNVTMKSTAGDIPLTLNKALAPCTVNSFVSLINQGYYVDTECHRLGTEGLQMLQCGDPQATGMGGPGYTFDDEVFPELSYGRGILAMANAGKDPATGKGTNGSQFFMVYGDAQLPPNYTVFGTIGDPGLQVLDKVARDGIDPESAATSQDGTGKPKTPVKFTATTVG</sequence>
<name>A0A344L1D2_9PSEU</name>
<accession>A0A344L1D2</accession>
<feature type="transmembrane region" description="Helical" evidence="3">
    <location>
        <begin position="31"/>
        <end position="52"/>
    </location>
</feature>
<dbReference type="Proteomes" id="UP000250434">
    <property type="component" value="Chromosome"/>
</dbReference>
<dbReference type="KEGG" id="aab:A4R43_04365"/>
<evidence type="ECO:0000259" key="4">
    <source>
        <dbReference type="PROSITE" id="PS50072"/>
    </source>
</evidence>
<dbReference type="PANTHER" id="PTHR45625:SF3">
    <property type="entry name" value="PEPTIDYL-PROLYL CIS-TRANS ISOMERASE B-RELATED"/>
    <property type="match status" value="1"/>
</dbReference>
<feature type="compositionally biased region" description="Low complexity" evidence="2">
    <location>
        <begin position="61"/>
        <end position="78"/>
    </location>
</feature>
<evidence type="ECO:0000256" key="1">
    <source>
        <dbReference type="ARBA" id="ARBA00002388"/>
    </source>
</evidence>
<keyword evidence="6" id="KW-1185">Reference proteome</keyword>
<dbReference type="EMBL" id="CP015163">
    <property type="protein sequence ID" value="AXB41856.1"/>
    <property type="molecule type" value="Genomic_DNA"/>
</dbReference>
<dbReference type="PROSITE" id="PS50072">
    <property type="entry name" value="CSA_PPIASE_2"/>
    <property type="match status" value="1"/>
</dbReference>
<proteinExistence type="predicted"/>
<feature type="region of interest" description="Disordered" evidence="2">
    <location>
        <begin position="1"/>
        <end position="24"/>
    </location>
</feature>
<dbReference type="PANTHER" id="PTHR45625">
    <property type="entry name" value="PEPTIDYL-PROLYL CIS-TRANS ISOMERASE-RELATED"/>
    <property type="match status" value="1"/>
</dbReference>
<feature type="region of interest" description="Disordered" evidence="2">
    <location>
        <begin position="264"/>
        <end position="290"/>
    </location>
</feature>
<dbReference type="Pfam" id="PF00160">
    <property type="entry name" value="Pro_isomerase"/>
    <property type="match status" value="1"/>
</dbReference>
<dbReference type="SUPFAM" id="SSF50891">
    <property type="entry name" value="Cyclophilin-like"/>
    <property type="match status" value="1"/>
</dbReference>
<dbReference type="Gene3D" id="2.40.100.10">
    <property type="entry name" value="Cyclophilin-like"/>
    <property type="match status" value="1"/>
</dbReference>
<evidence type="ECO:0000256" key="2">
    <source>
        <dbReference type="SAM" id="MobiDB-lite"/>
    </source>
</evidence>
<organism evidence="5 6">
    <name type="scientific">Amycolatopsis albispora</name>
    <dbReference type="NCBI Taxonomy" id="1804986"/>
    <lineage>
        <taxon>Bacteria</taxon>
        <taxon>Bacillati</taxon>
        <taxon>Actinomycetota</taxon>
        <taxon>Actinomycetes</taxon>
        <taxon>Pseudonocardiales</taxon>
        <taxon>Pseudonocardiaceae</taxon>
        <taxon>Amycolatopsis</taxon>
    </lineage>
</organism>
<dbReference type="RefSeq" id="WP_113691120.1">
    <property type="nucleotide sequence ID" value="NZ_CP015163.1"/>
</dbReference>
<evidence type="ECO:0000256" key="3">
    <source>
        <dbReference type="SAM" id="Phobius"/>
    </source>
</evidence>
<feature type="region of interest" description="Disordered" evidence="2">
    <location>
        <begin position="59"/>
        <end position="122"/>
    </location>
</feature>
<gene>
    <name evidence="5" type="ORF">A4R43_04365</name>
</gene>
<feature type="compositionally biased region" description="Basic and acidic residues" evidence="2">
    <location>
        <begin position="1"/>
        <end position="23"/>
    </location>
</feature>
<keyword evidence="5" id="KW-0413">Isomerase</keyword>
<keyword evidence="3" id="KW-0472">Membrane</keyword>
<keyword evidence="3" id="KW-0812">Transmembrane</keyword>